<gene>
    <name evidence="4" type="primary">hupR1_4</name>
    <name evidence="4" type="ORF">Pla52n_67580</name>
</gene>
<dbReference type="PROSITE" id="PS50110">
    <property type="entry name" value="RESPONSE_REGULATORY"/>
    <property type="match status" value="1"/>
</dbReference>
<dbReference type="InterPro" id="IPR001789">
    <property type="entry name" value="Sig_transdc_resp-reg_receiver"/>
</dbReference>
<evidence type="ECO:0000313" key="4">
    <source>
        <dbReference type="EMBL" id="TWT89470.1"/>
    </source>
</evidence>
<accession>A0A5C5ZQD9</accession>
<keyword evidence="1 2" id="KW-0597">Phosphoprotein</keyword>
<dbReference type="PANTHER" id="PTHR44591:SF19">
    <property type="entry name" value="TWO-COMPONENT RESPONSE REGULATOR-RELATED"/>
    <property type="match status" value="1"/>
</dbReference>
<evidence type="ECO:0000256" key="2">
    <source>
        <dbReference type="PROSITE-ProRule" id="PRU00169"/>
    </source>
</evidence>
<comment type="caution">
    <text evidence="4">The sequence shown here is derived from an EMBL/GenBank/DDBJ whole genome shotgun (WGS) entry which is preliminary data.</text>
</comment>
<dbReference type="SMART" id="SM00448">
    <property type="entry name" value="REC"/>
    <property type="match status" value="1"/>
</dbReference>
<dbReference type="Gene3D" id="3.40.50.2300">
    <property type="match status" value="1"/>
</dbReference>
<reference evidence="4 5" key="1">
    <citation type="submission" date="2019-02" db="EMBL/GenBank/DDBJ databases">
        <title>Deep-cultivation of Planctomycetes and their phenomic and genomic characterization uncovers novel biology.</title>
        <authorList>
            <person name="Wiegand S."/>
            <person name="Jogler M."/>
            <person name="Boedeker C."/>
            <person name="Pinto D."/>
            <person name="Vollmers J."/>
            <person name="Rivas-Marin E."/>
            <person name="Kohn T."/>
            <person name="Peeters S.H."/>
            <person name="Heuer A."/>
            <person name="Rast P."/>
            <person name="Oberbeckmann S."/>
            <person name="Bunk B."/>
            <person name="Jeske O."/>
            <person name="Meyerdierks A."/>
            <person name="Storesund J.E."/>
            <person name="Kallscheuer N."/>
            <person name="Luecker S."/>
            <person name="Lage O.M."/>
            <person name="Pohl T."/>
            <person name="Merkel B.J."/>
            <person name="Hornburger P."/>
            <person name="Mueller R.-W."/>
            <person name="Bruemmer F."/>
            <person name="Labrenz M."/>
            <person name="Spormann A.M."/>
            <person name="Op Den Camp H."/>
            <person name="Overmann J."/>
            <person name="Amann R."/>
            <person name="Jetten M.S.M."/>
            <person name="Mascher T."/>
            <person name="Medema M.H."/>
            <person name="Devos D.P."/>
            <person name="Kaster A.-K."/>
            <person name="Ovreas L."/>
            <person name="Rohde M."/>
            <person name="Galperin M.Y."/>
            <person name="Jogler C."/>
        </authorList>
    </citation>
    <scope>NUCLEOTIDE SEQUENCE [LARGE SCALE GENOMIC DNA]</scope>
    <source>
        <strain evidence="4 5">Pla52n</strain>
    </source>
</reference>
<evidence type="ECO:0000256" key="1">
    <source>
        <dbReference type="ARBA" id="ARBA00022553"/>
    </source>
</evidence>
<dbReference type="CDD" id="cd17569">
    <property type="entry name" value="REC_HupR-like"/>
    <property type="match status" value="1"/>
</dbReference>
<dbReference type="Proteomes" id="UP000320176">
    <property type="component" value="Unassembled WGS sequence"/>
</dbReference>
<keyword evidence="5" id="KW-1185">Reference proteome</keyword>
<feature type="modified residue" description="4-aspartylphosphate" evidence="2">
    <location>
        <position position="52"/>
    </location>
</feature>
<dbReference type="EMBL" id="SJPN01000021">
    <property type="protein sequence ID" value="TWT89470.1"/>
    <property type="molecule type" value="Genomic_DNA"/>
</dbReference>
<name>A0A5C5ZQD9_9BACT</name>
<dbReference type="OrthoDB" id="9802066at2"/>
<evidence type="ECO:0000313" key="5">
    <source>
        <dbReference type="Proteomes" id="UP000320176"/>
    </source>
</evidence>
<sequence length="125" mass="14096">MTSILVVDDDVNLLNGLRRVLRDQPYDLFVANSAEMAISMLQRHHFELVVSDQQMSGKTGNELIAWIAENSPETVRIMLTGRPDVEVMTDAINRGRVFKFLTKPCHAFELAMVIREGLQLAATPR</sequence>
<dbReference type="RefSeq" id="WP_146523634.1">
    <property type="nucleotide sequence ID" value="NZ_CP151726.1"/>
</dbReference>
<dbReference type="Pfam" id="PF00072">
    <property type="entry name" value="Response_reg"/>
    <property type="match status" value="1"/>
</dbReference>
<organism evidence="4 5">
    <name type="scientific">Stieleria varia</name>
    <dbReference type="NCBI Taxonomy" id="2528005"/>
    <lineage>
        <taxon>Bacteria</taxon>
        <taxon>Pseudomonadati</taxon>
        <taxon>Planctomycetota</taxon>
        <taxon>Planctomycetia</taxon>
        <taxon>Pirellulales</taxon>
        <taxon>Pirellulaceae</taxon>
        <taxon>Stieleria</taxon>
    </lineage>
</organism>
<protein>
    <submittedName>
        <fullName evidence="4">Hydrogenase transcriptional regulatory protein hupR1</fullName>
    </submittedName>
</protein>
<dbReference type="InterPro" id="IPR050595">
    <property type="entry name" value="Bact_response_regulator"/>
</dbReference>
<dbReference type="AlphaFoldDB" id="A0A5C5ZQD9"/>
<proteinExistence type="predicted"/>
<dbReference type="SUPFAM" id="SSF52172">
    <property type="entry name" value="CheY-like"/>
    <property type="match status" value="1"/>
</dbReference>
<dbReference type="GO" id="GO:0000160">
    <property type="term" value="P:phosphorelay signal transduction system"/>
    <property type="evidence" value="ECO:0007669"/>
    <property type="project" value="InterPro"/>
</dbReference>
<evidence type="ECO:0000259" key="3">
    <source>
        <dbReference type="PROSITE" id="PS50110"/>
    </source>
</evidence>
<dbReference type="PANTHER" id="PTHR44591">
    <property type="entry name" value="STRESS RESPONSE REGULATOR PROTEIN 1"/>
    <property type="match status" value="1"/>
</dbReference>
<feature type="domain" description="Response regulatory" evidence="3">
    <location>
        <begin position="3"/>
        <end position="118"/>
    </location>
</feature>
<dbReference type="InterPro" id="IPR011006">
    <property type="entry name" value="CheY-like_superfamily"/>
</dbReference>